<gene>
    <name evidence="2" type="primary">AUGUSTUS-3.0.2_13996</name>
    <name evidence="2" type="ORF">TcasGA2_TC013996</name>
</gene>
<evidence type="ECO:0000313" key="3">
    <source>
        <dbReference type="Proteomes" id="UP000007266"/>
    </source>
</evidence>
<dbReference type="OrthoDB" id="6247875at2759"/>
<protein>
    <submittedName>
        <fullName evidence="2">Uncharacterized protein</fullName>
    </submittedName>
</protein>
<organism evidence="2 3">
    <name type="scientific">Tribolium castaneum</name>
    <name type="common">Red flour beetle</name>
    <dbReference type="NCBI Taxonomy" id="7070"/>
    <lineage>
        <taxon>Eukaryota</taxon>
        <taxon>Metazoa</taxon>
        <taxon>Ecdysozoa</taxon>
        <taxon>Arthropoda</taxon>
        <taxon>Hexapoda</taxon>
        <taxon>Insecta</taxon>
        <taxon>Pterygota</taxon>
        <taxon>Neoptera</taxon>
        <taxon>Endopterygota</taxon>
        <taxon>Coleoptera</taxon>
        <taxon>Polyphaga</taxon>
        <taxon>Cucujiformia</taxon>
        <taxon>Tenebrionidae</taxon>
        <taxon>Tenebrionidae incertae sedis</taxon>
        <taxon>Tribolium</taxon>
    </lineage>
</organism>
<name>D6WJ26_TRICA</name>
<reference evidence="2 3" key="2">
    <citation type="journal article" date="2010" name="Nucleic Acids Res.">
        <title>BeetleBase in 2010: revisions to provide comprehensive genomic information for Tribolium castaneum.</title>
        <authorList>
            <person name="Kim H.S."/>
            <person name="Murphy T."/>
            <person name="Xia J."/>
            <person name="Caragea D."/>
            <person name="Park Y."/>
            <person name="Beeman R.W."/>
            <person name="Lorenzen M.D."/>
            <person name="Butcher S."/>
            <person name="Manak J.R."/>
            <person name="Brown S.J."/>
        </authorList>
    </citation>
    <scope>GENOME REANNOTATION</scope>
    <source>
        <strain evidence="2 3">Georgia GA2</strain>
    </source>
</reference>
<dbReference type="EMBL" id="KQ971342">
    <property type="protein sequence ID" value="EFA03873.2"/>
    <property type="molecule type" value="Genomic_DNA"/>
</dbReference>
<feature type="region of interest" description="Disordered" evidence="1">
    <location>
        <begin position="252"/>
        <end position="294"/>
    </location>
</feature>
<keyword evidence="3" id="KW-1185">Reference proteome</keyword>
<accession>D6WJ26</accession>
<dbReference type="InParanoid" id="D6WJ26"/>
<dbReference type="Proteomes" id="UP000007266">
    <property type="component" value="Linkage group 5"/>
</dbReference>
<dbReference type="HOGENOM" id="CLU_689531_0_0_1"/>
<evidence type="ECO:0000313" key="2">
    <source>
        <dbReference type="EMBL" id="EFA03873.2"/>
    </source>
</evidence>
<evidence type="ECO:0000256" key="1">
    <source>
        <dbReference type="SAM" id="MobiDB-lite"/>
    </source>
</evidence>
<dbReference type="AlphaFoldDB" id="D6WJ26"/>
<sequence length="316" mass="35309">MNCCNYMQYRHHQPYYGSHYYEPMPYHGDFYGQQLYQDYYGTTPYYHQQWPCASSSFPDYVYNPKEARIRKAMRDASRERSIAGTSPMLARPNARRAPSHGWGAPSHDDHLMMSPLGGMQPPSCSFAMSGGGDQFMGGGISAYNKLEAAAAPPPPPPPSAGSVHTNYLQSNPLAQLQQHAEMWPDYHTMRSRSSGESFMMGDVAPYSGQTPEMGPIMLDKQPTPATSPPTAAPDKEPDQDQFIPVFEQPEEAKAKNKASACQKPASKPLPDFNEAFGSTERGRFQSPPDPRLAPNKGYLDYFFSDSDLIKFDDYQM</sequence>
<reference evidence="2 3" key="1">
    <citation type="journal article" date="2008" name="Nature">
        <title>The genome of the model beetle and pest Tribolium castaneum.</title>
        <authorList>
            <consortium name="Tribolium Genome Sequencing Consortium"/>
            <person name="Richards S."/>
            <person name="Gibbs R.A."/>
            <person name="Weinstock G.M."/>
            <person name="Brown S.J."/>
            <person name="Denell R."/>
            <person name="Beeman R.W."/>
            <person name="Gibbs R."/>
            <person name="Beeman R.W."/>
            <person name="Brown S.J."/>
            <person name="Bucher G."/>
            <person name="Friedrich M."/>
            <person name="Grimmelikhuijzen C.J."/>
            <person name="Klingler M."/>
            <person name="Lorenzen M."/>
            <person name="Richards S."/>
            <person name="Roth S."/>
            <person name="Schroder R."/>
            <person name="Tautz D."/>
            <person name="Zdobnov E.M."/>
            <person name="Muzny D."/>
            <person name="Gibbs R.A."/>
            <person name="Weinstock G.M."/>
            <person name="Attaway T."/>
            <person name="Bell S."/>
            <person name="Buhay C.J."/>
            <person name="Chandrabose M.N."/>
            <person name="Chavez D."/>
            <person name="Clerk-Blankenburg K.P."/>
            <person name="Cree A."/>
            <person name="Dao M."/>
            <person name="Davis C."/>
            <person name="Chacko J."/>
            <person name="Dinh H."/>
            <person name="Dugan-Rocha S."/>
            <person name="Fowler G."/>
            <person name="Garner T.T."/>
            <person name="Garnes J."/>
            <person name="Gnirke A."/>
            <person name="Hawes A."/>
            <person name="Hernandez J."/>
            <person name="Hines S."/>
            <person name="Holder M."/>
            <person name="Hume J."/>
            <person name="Jhangiani S.N."/>
            <person name="Joshi V."/>
            <person name="Khan Z.M."/>
            <person name="Jackson L."/>
            <person name="Kovar C."/>
            <person name="Kowis A."/>
            <person name="Lee S."/>
            <person name="Lewis L.R."/>
            <person name="Margolis J."/>
            <person name="Morgan M."/>
            <person name="Nazareth L.V."/>
            <person name="Nguyen N."/>
            <person name="Okwuonu G."/>
            <person name="Parker D."/>
            <person name="Richards S."/>
            <person name="Ruiz S.J."/>
            <person name="Santibanez J."/>
            <person name="Savard J."/>
            <person name="Scherer S.E."/>
            <person name="Schneider B."/>
            <person name="Sodergren E."/>
            <person name="Tautz D."/>
            <person name="Vattahil S."/>
            <person name="Villasana D."/>
            <person name="White C.S."/>
            <person name="Wright R."/>
            <person name="Park Y."/>
            <person name="Beeman R.W."/>
            <person name="Lord J."/>
            <person name="Oppert B."/>
            <person name="Lorenzen M."/>
            <person name="Brown S."/>
            <person name="Wang L."/>
            <person name="Savard J."/>
            <person name="Tautz D."/>
            <person name="Richards S."/>
            <person name="Weinstock G."/>
            <person name="Gibbs R.A."/>
            <person name="Liu Y."/>
            <person name="Worley K."/>
            <person name="Weinstock G."/>
            <person name="Elsik C.G."/>
            <person name="Reese J.T."/>
            <person name="Elhaik E."/>
            <person name="Landan G."/>
            <person name="Graur D."/>
            <person name="Arensburger P."/>
            <person name="Atkinson P."/>
            <person name="Beeman R.W."/>
            <person name="Beidler J."/>
            <person name="Brown S.J."/>
            <person name="Demuth J.P."/>
            <person name="Drury D.W."/>
            <person name="Du Y.Z."/>
            <person name="Fujiwara H."/>
            <person name="Lorenzen M."/>
            <person name="Maselli V."/>
            <person name="Osanai M."/>
            <person name="Park Y."/>
            <person name="Robertson H.M."/>
            <person name="Tu Z."/>
            <person name="Wang J.J."/>
            <person name="Wang S."/>
            <person name="Richards S."/>
            <person name="Song H."/>
            <person name="Zhang L."/>
            <person name="Sodergren E."/>
            <person name="Werner D."/>
            <person name="Stanke M."/>
            <person name="Morgenstern B."/>
            <person name="Solovyev V."/>
            <person name="Kosarev P."/>
            <person name="Brown G."/>
            <person name="Chen H.C."/>
            <person name="Ermolaeva O."/>
            <person name="Hlavina W."/>
            <person name="Kapustin Y."/>
            <person name="Kiryutin B."/>
            <person name="Kitts P."/>
            <person name="Maglott D."/>
            <person name="Pruitt K."/>
            <person name="Sapojnikov V."/>
            <person name="Souvorov A."/>
            <person name="Mackey A.J."/>
            <person name="Waterhouse R.M."/>
            <person name="Wyder S."/>
            <person name="Zdobnov E.M."/>
            <person name="Zdobnov E.M."/>
            <person name="Wyder S."/>
            <person name="Kriventseva E.V."/>
            <person name="Kadowaki T."/>
            <person name="Bork P."/>
            <person name="Aranda M."/>
            <person name="Bao R."/>
            <person name="Beermann A."/>
            <person name="Berns N."/>
            <person name="Bolognesi R."/>
            <person name="Bonneton F."/>
            <person name="Bopp D."/>
            <person name="Brown S.J."/>
            <person name="Bucher G."/>
            <person name="Butts T."/>
            <person name="Chaumot A."/>
            <person name="Denell R.E."/>
            <person name="Ferrier D.E."/>
            <person name="Friedrich M."/>
            <person name="Gordon C.M."/>
            <person name="Jindra M."/>
            <person name="Klingler M."/>
            <person name="Lan Q."/>
            <person name="Lattorff H.M."/>
            <person name="Laudet V."/>
            <person name="von Levetsow C."/>
            <person name="Liu Z."/>
            <person name="Lutz R."/>
            <person name="Lynch J.A."/>
            <person name="da Fonseca R.N."/>
            <person name="Posnien N."/>
            <person name="Reuter R."/>
            <person name="Roth S."/>
            <person name="Savard J."/>
            <person name="Schinko J.B."/>
            <person name="Schmitt C."/>
            <person name="Schoppmeier M."/>
            <person name="Schroder R."/>
            <person name="Shippy T.D."/>
            <person name="Simonnet F."/>
            <person name="Marques-Souza H."/>
            <person name="Tautz D."/>
            <person name="Tomoyasu Y."/>
            <person name="Trauner J."/>
            <person name="Van der Zee M."/>
            <person name="Vervoort M."/>
            <person name="Wittkopp N."/>
            <person name="Wimmer E.A."/>
            <person name="Yang X."/>
            <person name="Jones A.K."/>
            <person name="Sattelle D.B."/>
            <person name="Ebert P.R."/>
            <person name="Nelson D."/>
            <person name="Scott J.G."/>
            <person name="Beeman R.W."/>
            <person name="Muthukrishnan S."/>
            <person name="Kramer K.J."/>
            <person name="Arakane Y."/>
            <person name="Beeman R.W."/>
            <person name="Zhu Q."/>
            <person name="Hogenkamp D."/>
            <person name="Dixit R."/>
            <person name="Oppert B."/>
            <person name="Jiang H."/>
            <person name="Zou Z."/>
            <person name="Marshall J."/>
            <person name="Elpidina E."/>
            <person name="Vinokurov K."/>
            <person name="Oppert C."/>
            <person name="Zou Z."/>
            <person name="Evans J."/>
            <person name="Lu Z."/>
            <person name="Zhao P."/>
            <person name="Sumathipala N."/>
            <person name="Altincicek B."/>
            <person name="Vilcinskas A."/>
            <person name="Williams M."/>
            <person name="Hultmark D."/>
            <person name="Hetru C."/>
            <person name="Jiang H."/>
            <person name="Grimmelikhuijzen C.J."/>
            <person name="Hauser F."/>
            <person name="Cazzamali G."/>
            <person name="Williamson M."/>
            <person name="Park Y."/>
            <person name="Li B."/>
            <person name="Tanaka Y."/>
            <person name="Predel R."/>
            <person name="Neupert S."/>
            <person name="Schachtner J."/>
            <person name="Verleyen P."/>
            <person name="Raible F."/>
            <person name="Bork P."/>
            <person name="Friedrich M."/>
            <person name="Walden K.K."/>
            <person name="Robertson H.M."/>
            <person name="Angeli S."/>
            <person name="Foret S."/>
            <person name="Bucher G."/>
            <person name="Schuetz S."/>
            <person name="Maleszka R."/>
            <person name="Wimmer E.A."/>
            <person name="Beeman R.W."/>
            <person name="Lorenzen M."/>
            <person name="Tomoyasu Y."/>
            <person name="Miller S.C."/>
            <person name="Grossmann D."/>
            <person name="Bucher G."/>
        </authorList>
    </citation>
    <scope>NUCLEOTIDE SEQUENCE [LARGE SCALE GENOMIC DNA]</scope>
    <source>
        <strain evidence="2 3">Georgia GA2</strain>
    </source>
</reference>
<proteinExistence type="predicted"/>